<dbReference type="Proteomes" id="UP000235861">
    <property type="component" value="Unassembled WGS sequence"/>
</dbReference>
<evidence type="ECO:0000259" key="2">
    <source>
        <dbReference type="Pfam" id="PF00419"/>
    </source>
</evidence>
<evidence type="ECO:0000313" key="4">
    <source>
        <dbReference type="Proteomes" id="UP000235861"/>
    </source>
</evidence>
<keyword evidence="4" id="KW-1185">Reference proteome</keyword>
<keyword evidence="1" id="KW-0732">Signal</keyword>
<feature type="chain" id="PRO_5014113694" evidence="1">
    <location>
        <begin position="24"/>
        <end position="178"/>
    </location>
</feature>
<sequence length="178" mass="17995">MKANKTLIAMGVASLMLSGAAMAQQGSGQVTFNGEIINAPCSVSADSENQVVELGQISIRQLTDGGQSAEKQFSIVLENCQITAADDAVKVTFGGTVDSVENDLLAIGGGQARGAGIKMFGVSGAPVVLGQATPATTLTNGTNTLVYAAALKGYDDSTANPLVAGAFTAVTNFTLAYE</sequence>
<accession>A0A2H9U6J0</accession>
<feature type="domain" description="Fimbrial-type adhesion" evidence="2">
    <location>
        <begin position="31"/>
        <end position="177"/>
    </location>
</feature>
<dbReference type="OrthoDB" id="6522787at2"/>
<dbReference type="PANTHER" id="PTHR33420">
    <property type="entry name" value="FIMBRIAL SUBUNIT ELFA-RELATED"/>
    <property type="match status" value="1"/>
</dbReference>
<evidence type="ECO:0000313" key="3">
    <source>
        <dbReference type="EMBL" id="PJG59650.1"/>
    </source>
</evidence>
<reference evidence="3 4" key="1">
    <citation type="submission" date="2017-11" db="EMBL/GenBank/DDBJ databases">
        <title>Draft genome sequence of environmental isolate Aeromonas cavernicola sp. nov. MDC 2508.</title>
        <authorList>
            <person name="Colston S.M."/>
            <person name="Navarro A."/>
            <person name="Martinez-Murcia A.J."/>
            <person name="Graf J."/>
        </authorList>
    </citation>
    <scope>NUCLEOTIDE SEQUENCE [LARGE SCALE GENOMIC DNA]</scope>
    <source>
        <strain evidence="3 4">MDC 2508</strain>
    </source>
</reference>
<proteinExistence type="predicted"/>
<dbReference type="EMBL" id="PGGC01000051">
    <property type="protein sequence ID" value="PJG59650.1"/>
    <property type="molecule type" value="Genomic_DNA"/>
</dbReference>
<gene>
    <name evidence="3" type="ORF">CUC53_06080</name>
</gene>
<dbReference type="InterPro" id="IPR000259">
    <property type="entry name" value="Adhesion_dom_fimbrial"/>
</dbReference>
<protein>
    <submittedName>
        <fullName evidence="3">Type 1 fimbrial protein</fullName>
    </submittedName>
</protein>
<organism evidence="3 4">
    <name type="scientific">Aeromonas cavernicola</name>
    <dbReference type="NCBI Taxonomy" id="1006623"/>
    <lineage>
        <taxon>Bacteria</taxon>
        <taxon>Pseudomonadati</taxon>
        <taxon>Pseudomonadota</taxon>
        <taxon>Gammaproteobacteria</taxon>
        <taxon>Aeromonadales</taxon>
        <taxon>Aeromonadaceae</taxon>
        <taxon>Aeromonas</taxon>
    </lineage>
</organism>
<dbReference type="SUPFAM" id="SSF49401">
    <property type="entry name" value="Bacterial adhesins"/>
    <property type="match status" value="1"/>
</dbReference>
<dbReference type="GO" id="GO:0009289">
    <property type="term" value="C:pilus"/>
    <property type="evidence" value="ECO:0007669"/>
    <property type="project" value="InterPro"/>
</dbReference>
<comment type="caution">
    <text evidence="3">The sequence shown here is derived from an EMBL/GenBank/DDBJ whole genome shotgun (WGS) entry which is preliminary data.</text>
</comment>
<dbReference type="Gene3D" id="2.60.40.1090">
    <property type="entry name" value="Fimbrial-type adhesion domain"/>
    <property type="match status" value="1"/>
</dbReference>
<dbReference type="InterPro" id="IPR008966">
    <property type="entry name" value="Adhesion_dom_sf"/>
</dbReference>
<feature type="signal peptide" evidence="1">
    <location>
        <begin position="1"/>
        <end position="23"/>
    </location>
</feature>
<dbReference type="InterPro" id="IPR036937">
    <property type="entry name" value="Adhesion_dom_fimbrial_sf"/>
</dbReference>
<dbReference type="AlphaFoldDB" id="A0A2H9U6J0"/>
<dbReference type="InterPro" id="IPR050263">
    <property type="entry name" value="Bact_Fimbrial_Adh_Pro"/>
</dbReference>
<dbReference type="PANTHER" id="PTHR33420:SF26">
    <property type="entry name" value="FIMBRIAL SUBUNIT"/>
    <property type="match status" value="1"/>
</dbReference>
<dbReference type="Pfam" id="PF00419">
    <property type="entry name" value="Fimbrial"/>
    <property type="match status" value="1"/>
</dbReference>
<dbReference type="RefSeq" id="WP_100293326.1">
    <property type="nucleotide sequence ID" value="NZ_PGGC01000051.1"/>
</dbReference>
<dbReference type="GO" id="GO:0043709">
    <property type="term" value="P:cell adhesion involved in single-species biofilm formation"/>
    <property type="evidence" value="ECO:0007669"/>
    <property type="project" value="TreeGrafter"/>
</dbReference>
<name>A0A2H9U6J0_9GAMM</name>
<evidence type="ECO:0000256" key="1">
    <source>
        <dbReference type="SAM" id="SignalP"/>
    </source>
</evidence>